<proteinExistence type="predicted"/>
<reference evidence="1" key="1">
    <citation type="submission" date="2021-06" db="EMBL/GenBank/DDBJ databases">
        <authorList>
            <person name="Kallberg Y."/>
            <person name="Tangrot J."/>
            <person name="Rosling A."/>
        </authorList>
    </citation>
    <scope>NUCLEOTIDE SEQUENCE</scope>
    <source>
        <strain evidence="1">MA461A</strain>
    </source>
</reference>
<evidence type="ECO:0000313" key="1">
    <source>
        <dbReference type="EMBL" id="CAG8775883.1"/>
    </source>
</evidence>
<dbReference type="Proteomes" id="UP000789920">
    <property type="component" value="Unassembled WGS sequence"/>
</dbReference>
<dbReference type="EMBL" id="CAJVQC010042678">
    <property type="protein sequence ID" value="CAG8775883.1"/>
    <property type="molecule type" value="Genomic_DNA"/>
</dbReference>
<sequence>LVHFNNTTFGKTKSLSRICLKPHPSNILNLAYYLHCEYNESDKNNLLNMKTEIISKLYKTVMNYNLKKYQKPISTRWLYQLTIAKQYLNQKDIHLQFSDCENLNIEIQIIARFGEWFYEKVIFFLIGRDTNFTNLSNRFKAGEMPDNVEQWINELQIAIKNLDEVFVEELLLAYEILSEDEFIDLMNRIENGLVKALEAFKK</sequence>
<feature type="non-terminal residue" evidence="1">
    <location>
        <position position="1"/>
    </location>
</feature>
<evidence type="ECO:0000313" key="2">
    <source>
        <dbReference type="Proteomes" id="UP000789920"/>
    </source>
</evidence>
<protein>
    <submittedName>
        <fullName evidence="1">31337_t:CDS:1</fullName>
    </submittedName>
</protein>
<keyword evidence="2" id="KW-1185">Reference proteome</keyword>
<organism evidence="1 2">
    <name type="scientific">Racocetra persica</name>
    <dbReference type="NCBI Taxonomy" id="160502"/>
    <lineage>
        <taxon>Eukaryota</taxon>
        <taxon>Fungi</taxon>
        <taxon>Fungi incertae sedis</taxon>
        <taxon>Mucoromycota</taxon>
        <taxon>Glomeromycotina</taxon>
        <taxon>Glomeromycetes</taxon>
        <taxon>Diversisporales</taxon>
        <taxon>Gigasporaceae</taxon>
        <taxon>Racocetra</taxon>
    </lineage>
</organism>
<gene>
    <name evidence="1" type="ORF">RPERSI_LOCUS16954</name>
</gene>
<accession>A0ACA9R3N5</accession>
<name>A0ACA9R3N5_9GLOM</name>
<comment type="caution">
    <text evidence="1">The sequence shown here is derived from an EMBL/GenBank/DDBJ whole genome shotgun (WGS) entry which is preliminary data.</text>
</comment>